<keyword evidence="3 6" id="KW-0812">Transmembrane</keyword>
<organism evidence="8 9">
    <name type="scientific">Sphingoaurantiacus capsulatus</name>
    <dbReference type="NCBI Taxonomy" id="1771310"/>
    <lineage>
        <taxon>Bacteria</taxon>
        <taxon>Pseudomonadati</taxon>
        <taxon>Pseudomonadota</taxon>
        <taxon>Alphaproteobacteria</taxon>
        <taxon>Sphingomonadales</taxon>
        <taxon>Sphingosinicellaceae</taxon>
        <taxon>Sphingoaurantiacus</taxon>
    </lineage>
</organism>
<feature type="transmembrane region" description="Helical" evidence="6">
    <location>
        <begin position="315"/>
        <end position="337"/>
    </location>
</feature>
<evidence type="ECO:0000313" key="9">
    <source>
        <dbReference type="Proteomes" id="UP001595615"/>
    </source>
</evidence>
<reference evidence="9" key="1">
    <citation type="journal article" date="2019" name="Int. J. Syst. Evol. Microbiol.">
        <title>The Global Catalogue of Microorganisms (GCM) 10K type strain sequencing project: providing services to taxonomists for standard genome sequencing and annotation.</title>
        <authorList>
            <consortium name="The Broad Institute Genomics Platform"/>
            <consortium name="The Broad Institute Genome Sequencing Center for Infectious Disease"/>
            <person name="Wu L."/>
            <person name="Ma J."/>
        </authorList>
    </citation>
    <scope>NUCLEOTIDE SEQUENCE [LARGE SCALE GENOMIC DNA]</scope>
    <source>
        <strain evidence="9">KCTC 42644</strain>
    </source>
</reference>
<comment type="caution">
    <text evidence="8">The sequence shown here is derived from an EMBL/GenBank/DDBJ whole genome shotgun (WGS) entry which is preliminary data.</text>
</comment>
<proteinExistence type="predicted"/>
<dbReference type="SUPFAM" id="SSF103473">
    <property type="entry name" value="MFS general substrate transporter"/>
    <property type="match status" value="1"/>
</dbReference>
<name>A0ABV7X5C5_9SPHN</name>
<dbReference type="InterPro" id="IPR011701">
    <property type="entry name" value="MFS"/>
</dbReference>
<dbReference type="PROSITE" id="PS50850">
    <property type="entry name" value="MFS"/>
    <property type="match status" value="1"/>
</dbReference>
<dbReference type="RefSeq" id="WP_380855951.1">
    <property type="nucleotide sequence ID" value="NZ_JBHRXV010000001.1"/>
</dbReference>
<feature type="transmembrane region" description="Helical" evidence="6">
    <location>
        <begin position="349"/>
        <end position="368"/>
    </location>
</feature>
<feature type="transmembrane region" description="Helical" evidence="6">
    <location>
        <begin position="12"/>
        <end position="30"/>
    </location>
</feature>
<dbReference type="InterPro" id="IPR036259">
    <property type="entry name" value="MFS_trans_sf"/>
</dbReference>
<keyword evidence="5 6" id="KW-0472">Membrane</keyword>
<accession>A0ABV7X5C5</accession>
<feature type="transmembrane region" description="Helical" evidence="6">
    <location>
        <begin position="288"/>
        <end position="309"/>
    </location>
</feature>
<feature type="transmembrane region" description="Helical" evidence="6">
    <location>
        <begin position="84"/>
        <end position="103"/>
    </location>
</feature>
<evidence type="ECO:0000256" key="6">
    <source>
        <dbReference type="SAM" id="Phobius"/>
    </source>
</evidence>
<evidence type="ECO:0000313" key="8">
    <source>
        <dbReference type="EMBL" id="MFC3711304.1"/>
    </source>
</evidence>
<protein>
    <submittedName>
        <fullName evidence="8">MFS transporter</fullName>
    </submittedName>
</protein>
<evidence type="ECO:0000256" key="4">
    <source>
        <dbReference type="ARBA" id="ARBA00022989"/>
    </source>
</evidence>
<feature type="transmembrane region" description="Helical" evidence="6">
    <location>
        <begin position="254"/>
        <end position="276"/>
    </location>
</feature>
<feature type="transmembrane region" description="Helical" evidence="6">
    <location>
        <begin position="53"/>
        <end position="72"/>
    </location>
</feature>
<keyword evidence="9" id="KW-1185">Reference proteome</keyword>
<evidence type="ECO:0000256" key="1">
    <source>
        <dbReference type="ARBA" id="ARBA00004141"/>
    </source>
</evidence>
<dbReference type="Gene3D" id="1.20.1250.20">
    <property type="entry name" value="MFS general substrate transporter like domains"/>
    <property type="match status" value="1"/>
</dbReference>
<dbReference type="InterPro" id="IPR044770">
    <property type="entry name" value="MFS_spinster-like"/>
</dbReference>
<feature type="transmembrane region" description="Helical" evidence="6">
    <location>
        <begin position="109"/>
        <end position="133"/>
    </location>
</feature>
<dbReference type="Pfam" id="PF07690">
    <property type="entry name" value="MFS_1"/>
    <property type="match status" value="1"/>
</dbReference>
<sequence>MATAWKLLREGRAARPTLLLLTGAYGLQYLDRMLVGLFAPSIKADLALSDTQIGLITGVAFSLFYVVASLPLARLADRWDRKTIVVASLAAMSVATAVFGAMGTLAGLFVARACVAIGEAGATPTSVSLLAGLYDSRQRQIAMSLYSGGGFAGMAVALSALALLSDMFGWRQIFQLAGVVGLVFAILLAWRLPATPRVTPAAAGFARVQWRLLRIPSFTLLSLGLSAALLGSAAGTNWVASFLSRSYGMAQGEILLFLAAAWGGGALLGTVVFGSANARLRGRGARGPLAMLALAVLGFASAYVVAFTARTPGASLAGIAVALFCIGGLRGPTFALVQDIVPDAHQAAGNALLLVMTFLIGSMLGPLLTGVISDALTPRLGPEALRAALFGVLTTGGGASLLLLAAAGWFVERDIAGKGADTPSPWRGEGDSRQRAG</sequence>
<feature type="transmembrane region" description="Helical" evidence="6">
    <location>
        <begin position="212"/>
        <end position="234"/>
    </location>
</feature>
<feature type="transmembrane region" description="Helical" evidence="6">
    <location>
        <begin position="170"/>
        <end position="192"/>
    </location>
</feature>
<evidence type="ECO:0000256" key="5">
    <source>
        <dbReference type="ARBA" id="ARBA00023136"/>
    </source>
</evidence>
<evidence type="ECO:0000256" key="3">
    <source>
        <dbReference type="ARBA" id="ARBA00022692"/>
    </source>
</evidence>
<evidence type="ECO:0000259" key="7">
    <source>
        <dbReference type="PROSITE" id="PS50850"/>
    </source>
</evidence>
<dbReference type="EMBL" id="JBHRXV010000001">
    <property type="protein sequence ID" value="MFC3711304.1"/>
    <property type="molecule type" value="Genomic_DNA"/>
</dbReference>
<feature type="transmembrane region" description="Helical" evidence="6">
    <location>
        <begin position="388"/>
        <end position="411"/>
    </location>
</feature>
<comment type="subcellular location">
    <subcellularLocation>
        <location evidence="1">Membrane</location>
        <topology evidence="1">Multi-pass membrane protein</topology>
    </subcellularLocation>
</comment>
<keyword evidence="4 6" id="KW-1133">Transmembrane helix</keyword>
<evidence type="ECO:0000256" key="2">
    <source>
        <dbReference type="ARBA" id="ARBA00022448"/>
    </source>
</evidence>
<dbReference type="Proteomes" id="UP001595615">
    <property type="component" value="Unassembled WGS sequence"/>
</dbReference>
<dbReference type="PANTHER" id="PTHR23505">
    <property type="entry name" value="SPINSTER"/>
    <property type="match status" value="1"/>
</dbReference>
<feature type="transmembrane region" description="Helical" evidence="6">
    <location>
        <begin position="145"/>
        <end position="164"/>
    </location>
</feature>
<keyword evidence="2" id="KW-0813">Transport</keyword>
<gene>
    <name evidence="8" type="ORF">ACFOMD_01900</name>
</gene>
<dbReference type="InterPro" id="IPR020846">
    <property type="entry name" value="MFS_dom"/>
</dbReference>
<feature type="domain" description="Major facilitator superfamily (MFS) profile" evidence="7">
    <location>
        <begin position="17"/>
        <end position="415"/>
    </location>
</feature>
<dbReference type="PANTHER" id="PTHR23505:SF79">
    <property type="entry name" value="PROTEIN SPINSTER"/>
    <property type="match status" value="1"/>
</dbReference>